<dbReference type="AlphaFoldDB" id="A0A9N9TXJ4"/>
<dbReference type="GO" id="GO:0008270">
    <property type="term" value="F:zinc ion binding"/>
    <property type="evidence" value="ECO:0007669"/>
    <property type="project" value="UniProtKB-KW"/>
</dbReference>
<gene>
    <name evidence="5" type="ORF">PHYEVI_LOCUS11025</name>
</gene>
<dbReference type="PANTHER" id="PTHR16465">
    <property type="entry name" value="NUCLEASE-RELATED"/>
    <property type="match status" value="1"/>
</dbReference>
<sequence>MGRRYYCDYCEKSFIDDIDARKKHLQSSNHVKLRHMHYEACRDPETILREELLKASCRRFFQGGGCPFEGVCRYTHYSPEQLCELRQKVENIQEERRRKNEESLDVAPPESWVQKYKENNNKEDNDDVHIFWSYPRHLESRTDLPPSLVKFKPEHFYDDNLEEWGN</sequence>
<keyword evidence="1" id="KW-0479">Metal-binding</keyword>
<feature type="domain" description="U1-C C2H2-type zinc finger" evidence="4">
    <location>
        <begin position="3"/>
        <end position="37"/>
    </location>
</feature>
<evidence type="ECO:0000259" key="4">
    <source>
        <dbReference type="Pfam" id="PF06220"/>
    </source>
</evidence>
<accession>A0A9N9TXJ4</accession>
<protein>
    <recommendedName>
        <fullName evidence="4">U1-C C2H2-type zinc finger domain-containing protein</fullName>
    </recommendedName>
</protein>
<evidence type="ECO:0000313" key="5">
    <source>
        <dbReference type="EMBL" id="CAG9864775.1"/>
    </source>
</evidence>
<dbReference type="SUPFAM" id="SSF57667">
    <property type="entry name" value="beta-beta-alpha zinc fingers"/>
    <property type="match status" value="1"/>
</dbReference>
<name>A0A9N9TXJ4_PHYSR</name>
<evidence type="ECO:0000256" key="3">
    <source>
        <dbReference type="ARBA" id="ARBA00022833"/>
    </source>
</evidence>
<reference evidence="5" key="1">
    <citation type="submission" date="2022-01" db="EMBL/GenBank/DDBJ databases">
        <authorList>
            <person name="King R."/>
        </authorList>
    </citation>
    <scope>NUCLEOTIDE SEQUENCE</scope>
</reference>
<dbReference type="GO" id="GO:0005689">
    <property type="term" value="C:U12-type spliceosomal complex"/>
    <property type="evidence" value="ECO:0007669"/>
    <property type="project" value="TreeGrafter"/>
</dbReference>
<proteinExistence type="predicted"/>
<evidence type="ECO:0000256" key="1">
    <source>
        <dbReference type="ARBA" id="ARBA00022723"/>
    </source>
</evidence>
<dbReference type="Gene3D" id="3.30.160.60">
    <property type="entry name" value="Classic Zinc Finger"/>
    <property type="match status" value="1"/>
</dbReference>
<keyword evidence="6" id="KW-1185">Reference proteome</keyword>
<organism evidence="5 6">
    <name type="scientific">Phyllotreta striolata</name>
    <name type="common">Striped flea beetle</name>
    <name type="synonym">Crioceris striolata</name>
    <dbReference type="NCBI Taxonomy" id="444603"/>
    <lineage>
        <taxon>Eukaryota</taxon>
        <taxon>Metazoa</taxon>
        <taxon>Ecdysozoa</taxon>
        <taxon>Arthropoda</taxon>
        <taxon>Hexapoda</taxon>
        <taxon>Insecta</taxon>
        <taxon>Pterygota</taxon>
        <taxon>Neoptera</taxon>
        <taxon>Endopterygota</taxon>
        <taxon>Coleoptera</taxon>
        <taxon>Polyphaga</taxon>
        <taxon>Cucujiformia</taxon>
        <taxon>Chrysomeloidea</taxon>
        <taxon>Chrysomelidae</taxon>
        <taxon>Galerucinae</taxon>
        <taxon>Alticini</taxon>
        <taxon>Phyllotreta</taxon>
    </lineage>
</organism>
<dbReference type="Pfam" id="PF06220">
    <property type="entry name" value="zf-U1"/>
    <property type="match status" value="1"/>
</dbReference>
<evidence type="ECO:0000313" key="6">
    <source>
        <dbReference type="Proteomes" id="UP001153712"/>
    </source>
</evidence>
<keyword evidence="2" id="KW-0863">Zinc-finger</keyword>
<dbReference type="Proteomes" id="UP001153712">
    <property type="component" value="Chromosome 8"/>
</dbReference>
<keyword evidence="3" id="KW-0862">Zinc</keyword>
<dbReference type="EMBL" id="OU900101">
    <property type="protein sequence ID" value="CAG9864775.1"/>
    <property type="molecule type" value="Genomic_DNA"/>
</dbReference>
<dbReference type="OrthoDB" id="2417221at2759"/>
<evidence type="ECO:0000256" key="2">
    <source>
        <dbReference type="ARBA" id="ARBA00022771"/>
    </source>
</evidence>
<dbReference type="InterPro" id="IPR036236">
    <property type="entry name" value="Znf_C2H2_sf"/>
</dbReference>
<dbReference type="PANTHER" id="PTHR16465:SF0">
    <property type="entry name" value="ZINC FINGER MATRIN-TYPE PROTEIN 5"/>
    <property type="match status" value="1"/>
</dbReference>
<dbReference type="InterPro" id="IPR013085">
    <property type="entry name" value="U1-CZ_Znf_C2H2"/>
</dbReference>